<sequence>MNPPEPDKIPFTLSSLDNAEPAFNIYDHLLAKRIIFLRGELTDETANEIIAQLLFLAAEDSEQDIFLYINSSGGSVTGAVCLWQHFAIAIYDTIQQIHSDVCTVCMGAAASMGAILLSSGTKGKRYALPNARIRIQQTSRNVEGKATDIETAAKEISYQREIINKILAVNCDRSPESIEHDTQRDFFLSATEAKAYGLIDEIVTKPPA</sequence>
<gene>
    <name evidence="5 8" type="primary">clpP</name>
    <name evidence="8" type="ORF">H1P_110061</name>
</gene>
<dbReference type="InterPro" id="IPR029045">
    <property type="entry name" value="ClpP/crotonase-like_dom_sf"/>
</dbReference>
<dbReference type="PANTHER" id="PTHR10381">
    <property type="entry name" value="ATP-DEPENDENT CLP PROTEASE PROTEOLYTIC SUBUNIT"/>
    <property type="match status" value="1"/>
</dbReference>
<evidence type="ECO:0000256" key="6">
    <source>
        <dbReference type="PROSITE-ProRule" id="PRU10085"/>
    </source>
</evidence>
<dbReference type="Proteomes" id="UP000320055">
    <property type="component" value="Unassembled WGS sequence"/>
</dbReference>
<proteinExistence type="inferred from homology"/>
<dbReference type="EMBL" id="CAACVJ010000013">
    <property type="protein sequence ID" value="VEP11611.1"/>
    <property type="molecule type" value="Genomic_DNA"/>
</dbReference>
<dbReference type="AlphaFoldDB" id="A0A563VJM8"/>
<keyword evidence="2 5" id="KW-0645">Protease</keyword>
<dbReference type="OrthoDB" id="510061at2"/>
<dbReference type="PROSITE" id="PS00381">
    <property type="entry name" value="CLP_PROTEASE_SER"/>
    <property type="match status" value="1"/>
</dbReference>
<feature type="active site" evidence="6">
    <location>
        <position position="111"/>
    </location>
</feature>
<keyword evidence="9" id="KW-1185">Reference proteome</keyword>
<comment type="subunit">
    <text evidence="5">Fourteen ClpP subunits assemble into 2 heptameric rings which stack back to back to give a disk-like structure with a central cavity, resembling the structure of eukaryotic proteasomes.</text>
</comment>
<evidence type="ECO:0000256" key="7">
    <source>
        <dbReference type="RuleBase" id="RU003567"/>
    </source>
</evidence>
<keyword evidence="3 5" id="KW-0378">Hydrolase</keyword>
<dbReference type="GO" id="GO:0051117">
    <property type="term" value="F:ATPase binding"/>
    <property type="evidence" value="ECO:0007669"/>
    <property type="project" value="TreeGrafter"/>
</dbReference>
<dbReference type="GO" id="GO:0005737">
    <property type="term" value="C:cytoplasm"/>
    <property type="evidence" value="ECO:0007669"/>
    <property type="project" value="UniProtKB-SubCell"/>
</dbReference>
<dbReference type="InterPro" id="IPR001907">
    <property type="entry name" value="ClpP"/>
</dbReference>
<dbReference type="CDD" id="cd07017">
    <property type="entry name" value="S14_ClpP_2"/>
    <property type="match status" value="1"/>
</dbReference>
<dbReference type="InterPro" id="IPR018215">
    <property type="entry name" value="ClpP_Ser_AS"/>
</dbReference>
<dbReference type="HAMAP" id="MF_00444">
    <property type="entry name" value="ClpP"/>
    <property type="match status" value="1"/>
</dbReference>
<evidence type="ECO:0000256" key="1">
    <source>
        <dbReference type="ARBA" id="ARBA00007039"/>
    </source>
</evidence>
<dbReference type="GO" id="GO:0004176">
    <property type="term" value="F:ATP-dependent peptidase activity"/>
    <property type="evidence" value="ECO:0007669"/>
    <property type="project" value="InterPro"/>
</dbReference>
<evidence type="ECO:0000256" key="5">
    <source>
        <dbReference type="HAMAP-Rule" id="MF_00444"/>
    </source>
</evidence>
<keyword evidence="5" id="KW-0963">Cytoplasm</keyword>
<dbReference type="GO" id="GO:0006515">
    <property type="term" value="P:protein quality control for misfolded or incompletely synthesized proteins"/>
    <property type="evidence" value="ECO:0007669"/>
    <property type="project" value="TreeGrafter"/>
</dbReference>
<dbReference type="InterPro" id="IPR023562">
    <property type="entry name" value="ClpP/TepA"/>
</dbReference>
<evidence type="ECO:0000256" key="2">
    <source>
        <dbReference type="ARBA" id="ARBA00022670"/>
    </source>
</evidence>
<dbReference type="PANTHER" id="PTHR10381:SF11">
    <property type="entry name" value="ATP-DEPENDENT CLP PROTEASE PROTEOLYTIC SUBUNIT, MITOCHONDRIAL"/>
    <property type="match status" value="1"/>
</dbReference>
<comment type="caution">
    <text evidence="5">Lacks conserved residue(s) required for the propagation of feature annotation.</text>
</comment>
<evidence type="ECO:0000256" key="4">
    <source>
        <dbReference type="ARBA" id="ARBA00022825"/>
    </source>
</evidence>
<dbReference type="Pfam" id="PF00574">
    <property type="entry name" value="CLP_protease"/>
    <property type="match status" value="1"/>
</dbReference>
<dbReference type="GO" id="GO:0004252">
    <property type="term" value="F:serine-type endopeptidase activity"/>
    <property type="evidence" value="ECO:0007669"/>
    <property type="project" value="UniProtKB-UniRule"/>
</dbReference>
<evidence type="ECO:0000256" key="3">
    <source>
        <dbReference type="ARBA" id="ARBA00022801"/>
    </source>
</evidence>
<evidence type="ECO:0000313" key="8">
    <source>
        <dbReference type="EMBL" id="VEP11611.1"/>
    </source>
</evidence>
<comment type="similarity">
    <text evidence="1 5 7">Belongs to the peptidase S14 family.</text>
</comment>
<protein>
    <recommendedName>
        <fullName evidence="5 7">ATP-dependent Clp protease proteolytic subunit</fullName>
        <ecNumber evidence="5">3.4.21.92</ecNumber>
    </recommendedName>
    <alternativeName>
        <fullName evidence="5">Endopeptidase Clp</fullName>
    </alternativeName>
</protein>
<comment type="function">
    <text evidence="5">Cleaves peptides in various proteins in a process that requires ATP hydrolysis. Has a chymotrypsin-like activity. Plays a major role in the degradation of misfolded proteins.</text>
</comment>
<accession>A0A563VJM8</accession>
<dbReference type="GO" id="GO:0009368">
    <property type="term" value="C:endopeptidase Clp complex"/>
    <property type="evidence" value="ECO:0007669"/>
    <property type="project" value="TreeGrafter"/>
</dbReference>
<comment type="subcellular location">
    <subcellularLocation>
        <location evidence="5">Cytoplasm</location>
    </subcellularLocation>
</comment>
<keyword evidence="4 5" id="KW-0720">Serine protease</keyword>
<reference evidence="8 9" key="1">
    <citation type="submission" date="2019-01" db="EMBL/GenBank/DDBJ databases">
        <authorList>
            <person name="Brito A."/>
        </authorList>
    </citation>
    <scope>NUCLEOTIDE SEQUENCE [LARGE SCALE GENOMIC DNA]</scope>
    <source>
        <strain evidence="8">1</strain>
    </source>
</reference>
<evidence type="ECO:0000313" key="9">
    <source>
        <dbReference type="Proteomes" id="UP000320055"/>
    </source>
</evidence>
<dbReference type="Gene3D" id="3.90.226.10">
    <property type="entry name" value="2-enoyl-CoA Hydratase, Chain A, domain 1"/>
    <property type="match status" value="1"/>
</dbReference>
<dbReference type="PRINTS" id="PR00127">
    <property type="entry name" value="CLPPROTEASEP"/>
</dbReference>
<dbReference type="EC" id="3.4.21.92" evidence="5"/>
<comment type="catalytic activity">
    <reaction evidence="5 6">
        <text>Hydrolysis of proteins to small peptides in the presence of ATP and magnesium. alpha-casein is the usual test substrate. In the absence of ATP, only oligopeptides shorter than five residues are hydrolyzed (such as succinyl-Leu-Tyr-|-NHMec, and Leu-Tyr-Leu-|-Tyr-Trp, in which cleavage of the -Tyr-|-Leu- and -Tyr-|-Trp bonds also occurs).</text>
        <dbReference type="EC" id="3.4.21.92"/>
    </reaction>
</comment>
<organism evidence="8 9">
    <name type="scientific">Hyella patelloides LEGE 07179</name>
    <dbReference type="NCBI Taxonomy" id="945734"/>
    <lineage>
        <taxon>Bacteria</taxon>
        <taxon>Bacillati</taxon>
        <taxon>Cyanobacteriota</taxon>
        <taxon>Cyanophyceae</taxon>
        <taxon>Pleurocapsales</taxon>
        <taxon>Hyellaceae</taxon>
        <taxon>Hyella</taxon>
    </lineage>
</organism>
<dbReference type="SUPFAM" id="SSF52096">
    <property type="entry name" value="ClpP/crotonase"/>
    <property type="match status" value="1"/>
</dbReference>
<dbReference type="RefSeq" id="WP_144863867.1">
    <property type="nucleotide sequence ID" value="NZ_LR213774.1"/>
</dbReference>
<feature type="active site" description="Nucleophile" evidence="5">
    <location>
        <position position="111"/>
    </location>
</feature>
<name>A0A563VJM8_9CYAN</name>